<feature type="region of interest" description="Disordered" evidence="1">
    <location>
        <begin position="1204"/>
        <end position="1228"/>
    </location>
</feature>
<evidence type="ECO:0000256" key="2">
    <source>
        <dbReference type="SAM" id="Phobius"/>
    </source>
</evidence>
<dbReference type="Gene3D" id="3.40.50.410">
    <property type="entry name" value="von Willebrand factor, type A domain"/>
    <property type="match status" value="1"/>
</dbReference>
<organism evidence="5 6">
    <name type="scientific">Agrilus planipennis</name>
    <name type="common">Emerald ash borer</name>
    <name type="synonym">Agrilus marcopoli</name>
    <dbReference type="NCBI Taxonomy" id="224129"/>
    <lineage>
        <taxon>Eukaryota</taxon>
        <taxon>Metazoa</taxon>
        <taxon>Ecdysozoa</taxon>
        <taxon>Arthropoda</taxon>
        <taxon>Hexapoda</taxon>
        <taxon>Insecta</taxon>
        <taxon>Pterygota</taxon>
        <taxon>Neoptera</taxon>
        <taxon>Endopterygota</taxon>
        <taxon>Coleoptera</taxon>
        <taxon>Polyphaga</taxon>
        <taxon>Elateriformia</taxon>
        <taxon>Buprestoidea</taxon>
        <taxon>Buprestidae</taxon>
        <taxon>Agrilinae</taxon>
        <taxon>Agrilus</taxon>
    </lineage>
</organism>
<feature type="transmembrane region" description="Helical" evidence="2">
    <location>
        <begin position="1049"/>
        <end position="1070"/>
    </location>
</feature>
<evidence type="ECO:0000256" key="1">
    <source>
        <dbReference type="SAM" id="MobiDB-lite"/>
    </source>
</evidence>
<proteinExistence type="predicted"/>
<dbReference type="InterPro" id="IPR036465">
    <property type="entry name" value="vWFA_dom_sf"/>
</dbReference>
<keyword evidence="3" id="KW-0732">Signal</keyword>
<dbReference type="PROSITE" id="PS51257">
    <property type="entry name" value="PROKAR_LIPOPROTEIN"/>
    <property type="match status" value="1"/>
</dbReference>
<dbReference type="STRING" id="224129.A0A1W4WXK3"/>
<feature type="domain" description="VWFA" evidence="4">
    <location>
        <begin position="202"/>
        <end position="423"/>
    </location>
</feature>
<dbReference type="Gene3D" id="3.30.450.20">
    <property type="entry name" value="PAS domain"/>
    <property type="match status" value="2"/>
</dbReference>
<name>A0A1W4WXK3_AGRPL</name>
<keyword evidence="2" id="KW-0812">Transmembrane</keyword>
<dbReference type="OrthoDB" id="2150145at2759"/>
<dbReference type="FunCoup" id="A0A1W4WXK3">
    <property type="interactions" value="204"/>
</dbReference>
<dbReference type="RefSeq" id="XP_018328606.1">
    <property type="nucleotide sequence ID" value="XM_018473104.2"/>
</dbReference>
<dbReference type="GeneID" id="108739276"/>
<keyword evidence="2" id="KW-0472">Membrane</keyword>
<gene>
    <name evidence="6" type="primary">LOC108739276</name>
</gene>
<dbReference type="InterPro" id="IPR002035">
    <property type="entry name" value="VWF_A"/>
</dbReference>
<protein>
    <submittedName>
        <fullName evidence="6">VWFA and cache domain-containing protein 1</fullName>
    </submittedName>
</protein>
<sequence>MKCKQKTLVFCIFFYTLCSCENVYNQTTNNKDNVANIKGFYLKNIASELGNELQRITSEELFVSNIQVLYKEFKYVNVYQDIENIVQITANKINEKLNESFHILNETKAFIESYDKNYSSFLESYVVPCNNKEDNPETSLQKFLHEQRENVRKHKESLKQIYFLSTHEIGKHTKATIFNCKKHDQSTLWKLYMERVKTKPKNVMLLVDHGATLNNHHLDIIKAMAKQMVSVLDSNHKIGVISISDDWGAPYLTDQCLMPNQIPPFSDFQHIMSPATDNNKYLINKFIDSLRKGNGPTNHSLGFQQALYTIKMSNLDINENVMLVYISRGMLSSLTESKAVLETIMKNLQDINNNVIINTCAVVDGTKPIMYEMHFLREIAEQNYTKYNIEFKGSNHKGAFLTVNSNQSIGLTAARFYNIMNKINVTELGIRVSYPTWDEISKDLAVSITTSVGPNGELGLLGLDLYFLNIVENITYYSNYHYYTYAFLINKKGHCLMHSLYPRPEVFKQQLNYVDISYIEKTENFEKVRELLLSKSKGTHVLKTANETLKYIWQQVQNLYVVCMVIREHNPPPVRPDKVTWFSSSSTNDLIYHRLDILPSANVCKHLNQIATFDAGALYLSASTFKSPFGFLHSAGASMSPLTVQKYMAYLKDNTRLLSSPGLREDIQDDVVALAYILELFRTQHMDGLRYRYIVRRYIASPSGVLEVFPGELISPGLDPTKRAWFLRASDHKYQTVLIPPYLDAGGAGYIVTLAYATSQVVVAMDVTLGYIYKLMLEHMPFCSIKNIKCFLMDNYGYLIYHPNLIDPKGHGPIEQQHIIHKESFVANDILNHKNFMTKMSCNNYADGTIQRFYQLNLNMSDVLTNVVHGEHCIKYQVTSIPGTNIFAGMVNATCEFITTFCPCSMTDRFCLNCNRMEQKECECPCECPLNLETCTYHNKSFMNNPTCSIVPEDNNFVPLETANKVTLNLRPCTLVSCEEQLTYESCLGVLGCEWCRTDVDGESPLVNPFCTSHTTCFNGIFGLATPYGHAGDSEVSPNNILPSTFSPVVPIIGSIVGLVLILALLFFLYRSYTSPSVECFYLTSTPDNRVQMSDFNLSENFNELGNHQDRLLQDTKKAEPISPYCVPSAYRKPLTAADSDHGYSTMTPHDESEHLSFVPVEIDSLEDDCTSDATSINTSVSYKQPHGSKLEPRIKIRTVPEVTDLPGKSASGKPDVTTDLQGKTGPNKNCVVTQVTVHRNMEALQQ</sequence>
<dbReference type="GO" id="GO:0005245">
    <property type="term" value="F:voltage-gated calcium channel activity"/>
    <property type="evidence" value="ECO:0007669"/>
    <property type="project" value="TreeGrafter"/>
</dbReference>
<dbReference type="PROSITE" id="PS50234">
    <property type="entry name" value="VWFA"/>
    <property type="match status" value="1"/>
</dbReference>
<dbReference type="InterPro" id="IPR051173">
    <property type="entry name" value="Ca_channel_alpha-2/delta"/>
</dbReference>
<dbReference type="AlphaFoldDB" id="A0A1W4WXK3"/>
<keyword evidence="2" id="KW-1133">Transmembrane helix</keyword>
<evidence type="ECO:0000259" key="4">
    <source>
        <dbReference type="PROSITE" id="PS50234"/>
    </source>
</evidence>
<evidence type="ECO:0000313" key="5">
    <source>
        <dbReference type="Proteomes" id="UP000192223"/>
    </source>
</evidence>
<dbReference type="KEGG" id="apln:108739276"/>
<dbReference type="SUPFAM" id="SSF53300">
    <property type="entry name" value="vWA-like"/>
    <property type="match status" value="1"/>
</dbReference>
<accession>A0A1W4WXK3</accession>
<feature type="compositionally biased region" description="Polar residues" evidence="1">
    <location>
        <begin position="1219"/>
        <end position="1228"/>
    </location>
</feature>
<evidence type="ECO:0000256" key="3">
    <source>
        <dbReference type="SAM" id="SignalP"/>
    </source>
</evidence>
<evidence type="ECO:0000313" key="6">
    <source>
        <dbReference type="RefSeq" id="XP_018328606.1"/>
    </source>
</evidence>
<dbReference type="InParanoid" id="A0A1W4WXK3"/>
<dbReference type="PANTHER" id="PTHR10166:SF66">
    <property type="entry name" value="VWFA AND CACHE DOMAIN-CONTAINING PROTEIN CG16868"/>
    <property type="match status" value="1"/>
</dbReference>
<dbReference type="Proteomes" id="UP000192223">
    <property type="component" value="Unplaced"/>
</dbReference>
<dbReference type="PANTHER" id="PTHR10166">
    <property type="entry name" value="VOLTAGE-DEPENDENT CALCIUM CHANNEL SUBUNIT ALPHA-2/DELTA-RELATED"/>
    <property type="match status" value="1"/>
</dbReference>
<feature type="signal peptide" evidence="3">
    <location>
        <begin position="1"/>
        <end position="20"/>
    </location>
</feature>
<keyword evidence="5" id="KW-1185">Reference proteome</keyword>
<dbReference type="GO" id="GO:0005891">
    <property type="term" value="C:voltage-gated calcium channel complex"/>
    <property type="evidence" value="ECO:0007669"/>
    <property type="project" value="TreeGrafter"/>
</dbReference>
<reference evidence="6" key="1">
    <citation type="submission" date="2025-08" db="UniProtKB">
        <authorList>
            <consortium name="RefSeq"/>
        </authorList>
    </citation>
    <scope>IDENTIFICATION</scope>
    <source>
        <tissue evidence="6">Entire body</tissue>
    </source>
</reference>
<feature type="chain" id="PRO_5010697175" evidence="3">
    <location>
        <begin position="21"/>
        <end position="1247"/>
    </location>
</feature>